<dbReference type="Pfam" id="PF13521">
    <property type="entry name" value="AAA_28"/>
    <property type="match status" value="1"/>
</dbReference>
<dbReference type="RefSeq" id="WP_123847528.1">
    <property type="nucleotide sequence ID" value="NZ_RPDH01000002.1"/>
</dbReference>
<sequence length="181" mass="20243">MLQTNYYILTGGPGMGKTVIIDALRHSGYTCVPETGRAVIREQVAAGGDALPWGNRSAFARRMFRQSVTDYDAHLGIQAPVFFDRGIPDITGYLQLCGLTVPPDMAAANHTLRYNPLVFIAPPWEDIFRNDRERKQSFEEAVATFDMMAGTYRSLGYRLSYLPETSVEERVAFILRSMLPG</sequence>
<dbReference type="OrthoDB" id="5638848at2"/>
<dbReference type="AlphaFoldDB" id="A0A3N4PL50"/>
<protein>
    <submittedName>
        <fullName evidence="2">ATPase</fullName>
    </submittedName>
</protein>
<dbReference type="SUPFAM" id="SSF52540">
    <property type="entry name" value="P-loop containing nucleoside triphosphate hydrolases"/>
    <property type="match status" value="1"/>
</dbReference>
<accession>A0A3N4PL50</accession>
<evidence type="ECO:0000313" key="3">
    <source>
        <dbReference type="Proteomes" id="UP000278351"/>
    </source>
</evidence>
<evidence type="ECO:0000259" key="1">
    <source>
        <dbReference type="Pfam" id="PF13521"/>
    </source>
</evidence>
<feature type="domain" description="NadR/Ttd14 AAA" evidence="1">
    <location>
        <begin position="7"/>
        <end position="170"/>
    </location>
</feature>
<dbReference type="EMBL" id="RPDH01000002">
    <property type="protein sequence ID" value="RPE08525.1"/>
    <property type="molecule type" value="Genomic_DNA"/>
</dbReference>
<organism evidence="2 3">
    <name type="scientific">Chitinophaga lutea</name>
    <dbReference type="NCBI Taxonomy" id="2488634"/>
    <lineage>
        <taxon>Bacteria</taxon>
        <taxon>Pseudomonadati</taxon>
        <taxon>Bacteroidota</taxon>
        <taxon>Chitinophagia</taxon>
        <taxon>Chitinophagales</taxon>
        <taxon>Chitinophagaceae</taxon>
        <taxon>Chitinophaga</taxon>
    </lineage>
</organism>
<dbReference type="InterPro" id="IPR027417">
    <property type="entry name" value="P-loop_NTPase"/>
</dbReference>
<dbReference type="Gene3D" id="3.40.50.300">
    <property type="entry name" value="P-loop containing nucleotide triphosphate hydrolases"/>
    <property type="match status" value="1"/>
</dbReference>
<reference evidence="2 3" key="1">
    <citation type="submission" date="2018-11" db="EMBL/GenBank/DDBJ databases">
        <title>Chitinophaga lutea sp.nov., isolate from arsenic contaminated soil.</title>
        <authorList>
            <person name="Zong Y."/>
        </authorList>
    </citation>
    <scope>NUCLEOTIDE SEQUENCE [LARGE SCALE GENOMIC DNA]</scope>
    <source>
        <strain evidence="2 3">ZY74</strain>
    </source>
</reference>
<dbReference type="InterPro" id="IPR038727">
    <property type="entry name" value="NadR/Ttd14_AAA_dom"/>
</dbReference>
<evidence type="ECO:0000313" key="2">
    <source>
        <dbReference type="EMBL" id="RPE08525.1"/>
    </source>
</evidence>
<keyword evidence="3" id="KW-1185">Reference proteome</keyword>
<dbReference type="Proteomes" id="UP000278351">
    <property type="component" value="Unassembled WGS sequence"/>
</dbReference>
<comment type="caution">
    <text evidence="2">The sequence shown here is derived from an EMBL/GenBank/DDBJ whole genome shotgun (WGS) entry which is preliminary data.</text>
</comment>
<name>A0A3N4PL50_9BACT</name>
<gene>
    <name evidence="2" type="ORF">EGT74_15910</name>
</gene>
<proteinExistence type="predicted"/>